<dbReference type="GO" id="GO:0048666">
    <property type="term" value="P:neuron development"/>
    <property type="evidence" value="ECO:0007669"/>
    <property type="project" value="UniProtKB-UniRule"/>
</dbReference>
<dbReference type="PROSITE" id="PS51730">
    <property type="entry name" value="GNAT_ATAT"/>
    <property type="match status" value="1"/>
</dbReference>
<protein>
    <recommendedName>
        <fullName evidence="3">Alpha-tubulin N-acetyltransferase</fullName>
        <shortName evidence="3">Alpha-TAT</shortName>
        <shortName evidence="3">TAT</shortName>
        <ecNumber evidence="3">2.3.1.108</ecNumber>
    </recommendedName>
    <alternativeName>
        <fullName evidence="3">Acetyltransferase mec-17 homolog</fullName>
    </alternativeName>
</protein>
<sequence length="170" mass="19747">MKKKVRNEDVYSAIDSLSKQSTRAMQLPQTLTSCQKLANSDNVLYLEWDLDSESGINYLIGLLKIGCKKLFLYDNQMKAYYGEFVSVLDFYVHQSRQKQGHGHKIFDYMLNYEKVMPYEVALDNPTVTLLSFMAKHYNLTVAVWQNTNFVVFEELFSVIPKGYLISIRSQ</sequence>
<reference evidence="7" key="1">
    <citation type="submission" date="2016-04" db="UniProtKB">
        <authorList>
            <consortium name="WormBaseParasite"/>
        </authorList>
    </citation>
    <scope>IDENTIFICATION</scope>
</reference>
<evidence type="ECO:0000259" key="4">
    <source>
        <dbReference type="PROSITE" id="PS51730"/>
    </source>
</evidence>
<organism evidence="7">
    <name type="scientific">Thelazia callipaeda</name>
    <name type="common">Oriental eyeworm</name>
    <name type="synonym">Parasitic nematode</name>
    <dbReference type="NCBI Taxonomy" id="103827"/>
    <lineage>
        <taxon>Eukaryota</taxon>
        <taxon>Metazoa</taxon>
        <taxon>Ecdysozoa</taxon>
        <taxon>Nematoda</taxon>
        <taxon>Chromadorea</taxon>
        <taxon>Rhabditida</taxon>
        <taxon>Spirurina</taxon>
        <taxon>Spiruromorpha</taxon>
        <taxon>Thelazioidea</taxon>
        <taxon>Thelaziidae</taxon>
        <taxon>Thelazia</taxon>
    </lineage>
</organism>
<comment type="similarity">
    <text evidence="3">Belongs to the acetyltransferase ATAT1 family.</text>
</comment>
<dbReference type="HAMAP" id="MF_03130">
    <property type="entry name" value="mec17"/>
    <property type="match status" value="1"/>
</dbReference>
<accession>A0A158RBU2</accession>
<dbReference type="InterPro" id="IPR007965">
    <property type="entry name" value="GNAT_ATAT"/>
</dbReference>
<proteinExistence type="inferred from homology"/>
<dbReference type="GO" id="GO:0019799">
    <property type="term" value="F:tubulin N-acetyltransferase activity"/>
    <property type="evidence" value="ECO:0007669"/>
    <property type="project" value="UniProtKB-UniRule"/>
</dbReference>
<dbReference type="PANTHER" id="PTHR12327">
    <property type="entry name" value="ALPHA-TUBULIN N-ACETYLTRANSFERASE 1"/>
    <property type="match status" value="1"/>
</dbReference>
<keyword evidence="2 3" id="KW-0012">Acyltransferase</keyword>
<evidence type="ECO:0000256" key="1">
    <source>
        <dbReference type="ARBA" id="ARBA00022679"/>
    </source>
</evidence>
<dbReference type="STRING" id="103827.A0A158RBU2"/>
<comment type="caution">
    <text evidence="3">Lacks conserved residue(s) required for the propagation of feature annotation.</text>
</comment>
<dbReference type="EC" id="2.3.1.108" evidence="3"/>
<dbReference type="InterPro" id="IPR038746">
    <property type="entry name" value="Atat"/>
</dbReference>
<evidence type="ECO:0000256" key="3">
    <source>
        <dbReference type="HAMAP-Rule" id="MF_03130"/>
    </source>
</evidence>
<dbReference type="AlphaFoldDB" id="A0A158RBU2"/>
<evidence type="ECO:0000313" key="5">
    <source>
        <dbReference type="EMBL" id="VDN02862.1"/>
    </source>
</evidence>
<dbReference type="GO" id="GO:0070507">
    <property type="term" value="P:regulation of microtubule cytoskeleton organization"/>
    <property type="evidence" value="ECO:0007669"/>
    <property type="project" value="UniProtKB-UniRule"/>
</dbReference>
<name>A0A158RBU2_THECL</name>
<dbReference type="OMA" id="FFIGRHP"/>
<dbReference type="GO" id="GO:0005874">
    <property type="term" value="C:microtubule"/>
    <property type="evidence" value="ECO:0007669"/>
    <property type="project" value="InterPro"/>
</dbReference>
<keyword evidence="1 3" id="KW-0808">Transferase</keyword>
<keyword evidence="6" id="KW-1185">Reference proteome</keyword>
<feature type="binding site" evidence="3">
    <location>
        <begin position="90"/>
        <end position="103"/>
    </location>
    <ligand>
        <name>acetyl-CoA</name>
        <dbReference type="ChEBI" id="CHEBI:57288"/>
    </ligand>
</feature>
<dbReference type="Gene3D" id="3.40.630.30">
    <property type="match status" value="1"/>
</dbReference>
<dbReference type="OrthoDB" id="447510at2759"/>
<evidence type="ECO:0000256" key="2">
    <source>
        <dbReference type="ARBA" id="ARBA00023315"/>
    </source>
</evidence>
<reference evidence="5 6" key="2">
    <citation type="submission" date="2018-11" db="EMBL/GenBank/DDBJ databases">
        <authorList>
            <consortium name="Pathogen Informatics"/>
        </authorList>
    </citation>
    <scope>NUCLEOTIDE SEQUENCE [LARGE SCALE GENOMIC DNA]</scope>
</reference>
<evidence type="ECO:0000313" key="7">
    <source>
        <dbReference type="WBParaSite" id="TCLT_0000560901-mRNA-1"/>
    </source>
</evidence>
<dbReference type="WBParaSite" id="TCLT_0000560901-mRNA-1">
    <property type="protein sequence ID" value="TCLT_0000560901-mRNA-1"/>
    <property type="gene ID" value="TCLT_0000560901"/>
</dbReference>
<comment type="catalytic activity">
    <reaction evidence="3">
        <text>L-lysyl-[alpha-tubulin] + acetyl-CoA = N(6)-acetyl-L-lysyl-[alpha-tubulin] + CoA + H(+)</text>
        <dbReference type="Rhea" id="RHEA:15277"/>
        <dbReference type="Rhea" id="RHEA-COMP:11278"/>
        <dbReference type="Rhea" id="RHEA-COMP:11279"/>
        <dbReference type="ChEBI" id="CHEBI:15378"/>
        <dbReference type="ChEBI" id="CHEBI:29969"/>
        <dbReference type="ChEBI" id="CHEBI:57287"/>
        <dbReference type="ChEBI" id="CHEBI:57288"/>
        <dbReference type="ChEBI" id="CHEBI:61930"/>
        <dbReference type="EC" id="2.3.1.108"/>
    </reaction>
</comment>
<feature type="domain" description="N-acetyltransferase" evidence="4">
    <location>
        <begin position="1"/>
        <end position="156"/>
    </location>
</feature>
<dbReference type="EMBL" id="UYYF01004349">
    <property type="protein sequence ID" value="VDN02862.1"/>
    <property type="molecule type" value="Genomic_DNA"/>
</dbReference>
<dbReference type="Pfam" id="PF05301">
    <property type="entry name" value="Acetyltransf_16"/>
    <property type="match status" value="1"/>
</dbReference>
<evidence type="ECO:0000313" key="6">
    <source>
        <dbReference type="Proteomes" id="UP000276776"/>
    </source>
</evidence>
<gene>
    <name evidence="5" type="ORF">TCLT_LOCUS5598</name>
</gene>
<dbReference type="PROSITE" id="PS51257">
    <property type="entry name" value="PROKAR_LIPOPROTEIN"/>
    <property type="match status" value="1"/>
</dbReference>
<dbReference type="PANTHER" id="PTHR12327:SF0">
    <property type="entry name" value="ALPHA-TUBULIN N-ACETYLTRANSFERASE 1"/>
    <property type="match status" value="1"/>
</dbReference>
<dbReference type="Proteomes" id="UP000276776">
    <property type="component" value="Unassembled WGS sequence"/>
</dbReference>
<comment type="function">
    <text evidence="3">Specifically acetylates 'Lys-40' in alpha-tubulin on the lumenal side of microtubules. Promotes microtubule destabilization and accelerates microtubule dynamics; this activity may be independent of acetylation activity. Acetylates alpha-tubulin with a slow enzymatic rate, due to a catalytic site that is not optimized for acetyl transfer. Enters the microtubule through each end and diffuses quickly throughout the lumen of microtubules. Acetylates only long/old microtubules because of its slow acetylation rate since it does not have time to act on dynamically unstable microtubules before the enzyme is released.</text>
</comment>